<evidence type="ECO:0000313" key="3">
    <source>
        <dbReference type="Proteomes" id="UP000215902"/>
    </source>
</evidence>
<reference evidence="2 3" key="1">
    <citation type="submission" date="2017-06" db="EMBL/GenBank/DDBJ databases">
        <title>A platform for efficient transgenesis in Macrostomum lignano, a flatworm model organism for stem cell research.</title>
        <authorList>
            <person name="Berezikov E."/>
        </authorList>
    </citation>
    <scope>NUCLEOTIDE SEQUENCE [LARGE SCALE GENOMIC DNA]</scope>
    <source>
        <strain evidence="2">DV1</strain>
        <tissue evidence="2">Whole organism</tissue>
    </source>
</reference>
<name>A0A267DLP4_9PLAT</name>
<dbReference type="Proteomes" id="UP000215902">
    <property type="component" value="Unassembled WGS sequence"/>
</dbReference>
<proteinExistence type="predicted"/>
<gene>
    <name evidence="2" type="ORF">BOX15_Mlig009665g2</name>
</gene>
<protein>
    <submittedName>
        <fullName evidence="2">Uncharacterized protein</fullName>
    </submittedName>
</protein>
<evidence type="ECO:0000256" key="1">
    <source>
        <dbReference type="SAM" id="MobiDB-lite"/>
    </source>
</evidence>
<feature type="region of interest" description="Disordered" evidence="1">
    <location>
        <begin position="202"/>
        <end position="246"/>
    </location>
</feature>
<sequence>MMESDEFNLLPLSDSEKALLAEVKEAVLAAENSGAFDDAATTAAAASSNAGSPAATGWEHPAVRFLASTFVRKCLTQLEVLRAHGVAYSLKELVWFVLNLERDPFYMLGLSGSDCTEEQVRSLADRLNQSPAISVPPEPLLLLPTGVGTDCYHGNGLDDDAASSSQSVDASDAAFGSVRDWPTVKEALERLRVLAEAASDAAADERQRLRRRGLPAERPVLTVTLPELPDLPPCPLDPVGGQTDNQ</sequence>
<dbReference type="AlphaFoldDB" id="A0A267DLP4"/>
<dbReference type="EMBL" id="NIVC01003873">
    <property type="protein sequence ID" value="PAA49459.1"/>
    <property type="molecule type" value="Genomic_DNA"/>
</dbReference>
<keyword evidence="3" id="KW-1185">Reference proteome</keyword>
<organism evidence="2 3">
    <name type="scientific">Macrostomum lignano</name>
    <dbReference type="NCBI Taxonomy" id="282301"/>
    <lineage>
        <taxon>Eukaryota</taxon>
        <taxon>Metazoa</taxon>
        <taxon>Spiralia</taxon>
        <taxon>Lophotrochozoa</taxon>
        <taxon>Platyhelminthes</taxon>
        <taxon>Rhabditophora</taxon>
        <taxon>Macrostomorpha</taxon>
        <taxon>Macrostomida</taxon>
        <taxon>Macrostomidae</taxon>
        <taxon>Macrostomum</taxon>
    </lineage>
</organism>
<accession>A0A267DLP4</accession>
<comment type="caution">
    <text evidence="2">The sequence shown here is derived from an EMBL/GenBank/DDBJ whole genome shotgun (WGS) entry which is preliminary data.</text>
</comment>
<evidence type="ECO:0000313" key="2">
    <source>
        <dbReference type="EMBL" id="PAA49459.1"/>
    </source>
</evidence>